<dbReference type="Proteomes" id="UP000000788">
    <property type="component" value="Chromosome"/>
</dbReference>
<evidence type="ECO:0000256" key="10">
    <source>
        <dbReference type="ARBA" id="ARBA00022840"/>
    </source>
</evidence>
<dbReference type="HOGENOM" id="CLU_015439_0_2_3"/>
<evidence type="ECO:0000256" key="13">
    <source>
        <dbReference type="ARBA" id="ARBA00023317"/>
    </source>
</evidence>
<dbReference type="FunFam" id="3.20.20.60:FF:000025">
    <property type="entry name" value="Pyruvate kinase"/>
    <property type="match status" value="1"/>
</dbReference>
<dbReference type="InterPro" id="IPR001697">
    <property type="entry name" value="Pyr_Knase"/>
</dbReference>
<keyword evidence="7" id="KW-0479">Metal-binding</keyword>
<dbReference type="SUPFAM" id="SSF52009">
    <property type="entry name" value="Phosphohistidine domain"/>
    <property type="match status" value="1"/>
</dbReference>
<evidence type="ECO:0000259" key="16">
    <source>
        <dbReference type="Pfam" id="PF00224"/>
    </source>
</evidence>
<protein>
    <recommendedName>
        <fullName evidence="5 14">Pyruvate kinase</fullName>
        <ecNumber evidence="5 14">2.7.1.40</ecNumber>
    </recommendedName>
</protein>
<name>A9BAB6_PROM4</name>
<dbReference type="STRING" id="93059.P9211_08471"/>
<evidence type="ECO:0000256" key="1">
    <source>
        <dbReference type="ARBA" id="ARBA00001946"/>
    </source>
</evidence>
<dbReference type="SUPFAM" id="SSF52935">
    <property type="entry name" value="PK C-terminal domain-like"/>
    <property type="match status" value="1"/>
</dbReference>
<dbReference type="GO" id="GO:0005524">
    <property type="term" value="F:ATP binding"/>
    <property type="evidence" value="ECO:0007669"/>
    <property type="project" value="UniProtKB-KW"/>
</dbReference>
<dbReference type="RefSeq" id="WP_012195400.1">
    <property type="nucleotide sequence ID" value="NC_009976.1"/>
</dbReference>
<dbReference type="Gene3D" id="3.50.30.10">
    <property type="entry name" value="Phosphohistidine domain"/>
    <property type="match status" value="1"/>
</dbReference>
<dbReference type="FunFam" id="2.40.33.10:FF:000001">
    <property type="entry name" value="Pyruvate kinase"/>
    <property type="match status" value="1"/>
</dbReference>
<keyword evidence="12 15" id="KW-0324">Glycolysis</keyword>
<proteinExistence type="inferred from homology"/>
<comment type="cofactor">
    <cofactor evidence="2">
        <name>K(+)</name>
        <dbReference type="ChEBI" id="CHEBI:29103"/>
    </cofactor>
</comment>
<evidence type="ECO:0000256" key="9">
    <source>
        <dbReference type="ARBA" id="ARBA00022777"/>
    </source>
</evidence>
<evidence type="ECO:0000256" key="12">
    <source>
        <dbReference type="ARBA" id="ARBA00023152"/>
    </source>
</evidence>
<reference evidence="18 19" key="1">
    <citation type="journal article" date="2007" name="PLoS Genet.">
        <title>Patterns and implications of gene gain and loss in the evolution of Prochlorococcus.</title>
        <authorList>
            <person name="Kettler G.C."/>
            <person name="Martiny A.C."/>
            <person name="Huang K."/>
            <person name="Zucker J."/>
            <person name="Coleman M.L."/>
            <person name="Rodrigue S."/>
            <person name="Chen F."/>
            <person name="Lapidus A."/>
            <person name="Ferriera S."/>
            <person name="Johnson J."/>
            <person name="Steglich C."/>
            <person name="Church G.M."/>
            <person name="Richardson P."/>
            <person name="Chisholm S.W."/>
        </authorList>
    </citation>
    <scope>NUCLEOTIDE SEQUENCE [LARGE SCALE GENOMIC DNA]</scope>
    <source>
        <strain evidence="19">MIT 9211</strain>
    </source>
</reference>
<evidence type="ECO:0000313" key="18">
    <source>
        <dbReference type="EMBL" id="ABX08778.1"/>
    </source>
</evidence>
<dbReference type="Gene3D" id="3.40.1380.20">
    <property type="entry name" value="Pyruvate kinase, C-terminal domain"/>
    <property type="match status" value="1"/>
</dbReference>
<dbReference type="InterPro" id="IPR015793">
    <property type="entry name" value="Pyrv_Knase_brl"/>
</dbReference>
<comment type="similarity">
    <text evidence="4 15">Belongs to the pyruvate kinase family.</text>
</comment>
<comment type="pathway">
    <text evidence="3 15">Carbohydrate degradation; glycolysis; pyruvate from D-glyceraldehyde 3-phosphate: step 5/5.</text>
</comment>
<dbReference type="NCBIfam" id="NF004491">
    <property type="entry name" value="PRK05826.1"/>
    <property type="match status" value="1"/>
</dbReference>
<dbReference type="SUPFAM" id="SSF50800">
    <property type="entry name" value="PK beta-barrel domain-like"/>
    <property type="match status" value="1"/>
</dbReference>
<keyword evidence="19" id="KW-1185">Reference proteome</keyword>
<keyword evidence="13 18" id="KW-0670">Pyruvate</keyword>
<comment type="catalytic activity">
    <reaction evidence="15">
        <text>pyruvate + ATP = phosphoenolpyruvate + ADP + H(+)</text>
        <dbReference type="Rhea" id="RHEA:18157"/>
        <dbReference type="ChEBI" id="CHEBI:15361"/>
        <dbReference type="ChEBI" id="CHEBI:15378"/>
        <dbReference type="ChEBI" id="CHEBI:30616"/>
        <dbReference type="ChEBI" id="CHEBI:58702"/>
        <dbReference type="ChEBI" id="CHEBI:456216"/>
        <dbReference type="EC" id="2.7.1.40"/>
    </reaction>
</comment>
<comment type="cofactor">
    <cofactor evidence="1">
        <name>Mg(2+)</name>
        <dbReference type="ChEBI" id="CHEBI:18420"/>
    </cofactor>
</comment>
<evidence type="ECO:0000256" key="14">
    <source>
        <dbReference type="NCBIfam" id="TIGR01064"/>
    </source>
</evidence>
<evidence type="ECO:0000256" key="11">
    <source>
        <dbReference type="ARBA" id="ARBA00022842"/>
    </source>
</evidence>
<dbReference type="PRINTS" id="PR01050">
    <property type="entry name" value="PYRUVTKNASE"/>
</dbReference>
<keyword evidence="9 15" id="KW-0418">Kinase</keyword>
<evidence type="ECO:0000256" key="5">
    <source>
        <dbReference type="ARBA" id="ARBA00012142"/>
    </source>
</evidence>
<evidence type="ECO:0000256" key="4">
    <source>
        <dbReference type="ARBA" id="ARBA00008663"/>
    </source>
</evidence>
<dbReference type="NCBIfam" id="NF004978">
    <property type="entry name" value="PRK06354.1"/>
    <property type="match status" value="1"/>
</dbReference>
<dbReference type="InterPro" id="IPR015806">
    <property type="entry name" value="Pyrv_Knase_insert_dom_sf"/>
</dbReference>
<keyword evidence="6 15" id="KW-0808">Transferase</keyword>
<dbReference type="Pfam" id="PF00224">
    <property type="entry name" value="PK"/>
    <property type="match status" value="1"/>
</dbReference>
<keyword evidence="8" id="KW-0547">Nucleotide-binding</keyword>
<evidence type="ECO:0000256" key="6">
    <source>
        <dbReference type="ARBA" id="ARBA00022679"/>
    </source>
</evidence>
<dbReference type="KEGG" id="pmj:P9211_08471"/>
<dbReference type="InterPro" id="IPR036637">
    <property type="entry name" value="Phosphohistidine_dom_sf"/>
</dbReference>
<dbReference type="GO" id="GO:0000287">
    <property type="term" value="F:magnesium ion binding"/>
    <property type="evidence" value="ECO:0007669"/>
    <property type="project" value="UniProtKB-UniRule"/>
</dbReference>
<organism evidence="18 19">
    <name type="scientific">Prochlorococcus marinus (strain MIT 9211)</name>
    <dbReference type="NCBI Taxonomy" id="93059"/>
    <lineage>
        <taxon>Bacteria</taxon>
        <taxon>Bacillati</taxon>
        <taxon>Cyanobacteriota</taxon>
        <taxon>Cyanophyceae</taxon>
        <taxon>Synechococcales</taxon>
        <taxon>Prochlorococcaceae</taxon>
        <taxon>Prochlorococcus</taxon>
    </lineage>
</organism>
<evidence type="ECO:0000256" key="15">
    <source>
        <dbReference type="RuleBase" id="RU000504"/>
    </source>
</evidence>
<dbReference type="GO" id="GO:0030955">
    <property type="term" value="F:potassium ion binding"/>
    <property type="evidence" value="ECO:0007669"/>
    <property type="project" value="UniProtKB-UniRule"/>
</dbReference>
<evidence type="ECO:0000313" key="19">
    <source>
        <dbReference type="Proteomes" id="UP000000788"/>
    </source>
</evidence>
<feature type="domain" description="Pyruvate kinase barrel" evidence="16">
    <location>
        <begin position="8"/>
        <end position="330"/>
    </location>
</feature>
<dbReference type="OrthoDB" id="9812123at2"/>
<dbReference type="InterPro" id="IPR036918">
    <property type="entry name" value="Pyrv_Knase_C_sf"/>
</dbReference>
<dbReference type="AlphaFoldDB" id="A9BAB6"/>
<gene>
    <name evidence="18" type="primary">pykF</name>
    <name evidence="18" type="ordered locus">P9211_08471</name>
</gene>
<evidence type="ECO:0000256" key="7">
    <source>
        <dbReference type="ARBA" id="ARBA00022723"/>
    </source>
</evidence>
<dbReference type="EC" id="2.7.1.40" evidence="5 14"/>
<dbReference type="PANTHER" id="PTHR11817">
    <property type="entry name" value="PYRUVATE KINASE"/>
    <property type="match status" value="1"/>
</dbReference>
<dbReference type="UniPathway" id="UPA00109">
    <property type="reaction ID" value="UER00188"/>
</dbReference>
<dbReference type="InterPro" id="IPR015813">
    <property type="entry name" value="Pyrv/PenolPyrv_kinase-like_dom"/>
</dbReference>
<dbReference type="GO" id="GO:0016301">
    <property type="term" value="F:kinase activity"/>
    <property type="evidence" value="ECO:0007669"/>
    <property type="project" value="UniProtKB-KW"/>
</dbReference>
<keyword evidence="11 15" id="KW-0460">Magnesium</keyword>
<dbReference type="SUPFAM" id="SSF51621">
    <property type="entry name" value="Phosphoenolpyruvate/pyruvate domain"/>
    <property type="match status" value="1"/>
</dbReference>
<dbReference type="Gene3D" id="3.20.20.60">
    <property type="entry name" value="Phosphoenolpyruvate-binding domains"/>
    <property type="match status" value="1"/>
</dbReference>
<keyword evidence="10" id="KW-0067">ATP-binding</keyword>
<evidence type="ECO:0000256" key="2">
    <source>
        <dbReference type="ARBA" id="ARBA00001958"/>
    </source>
</evidence>
<dbReference type="GO" id="GO:0004743">
    <property type="term" value="F:pyruvate kinase activity"/>
    <property type="evidence" value="ECO:0007669"/>
    <property type="project" value="UniProtKB-UniRule"/>
</dbReference>
<dbReference type="InterPro" id="IPR015795">
    <property type="entry name" value="Pyrv_Knase_C"/>
</dbReference>
<dbReference type="NCBIfam" id="TIGR01064">
    <property type="entry name" value="pyruv_kin"/>
    <property type="match status" value="1"/>
</dbReference>
<evidence type="ECO:0000256" key="3">
    <source>
        <dbReference type="ARBA" id="ARBA00004997"/>
    </source>
</evidence>
<evidence type="ECO:0000259" key="17">
    <source>
        <dbReference type="Pfam" id="PF02887"/>
    </source>
</evidence>
<sequence>MTNIHFKRRTKIVATIGPATESKERITELVEAGATTFRLNFSHGDHSEHAKRIETIRLVEAKLGVKIGILQDLQGPKIRLGRFKDGPIRLNSGDKFVLTSKDVGCNNEIANVTYEKLVSEVSINKRILLDDGRVEMVVERVDKLEEKLHCKVVVGGMLSNNKGVNFPDVQLSINALTPKDKIDLSFGLSQSIDWVALSFVRNPDDIKEIKELIRSHGYTTPVVAKIEKFEAIDQIDAILRLCDGVMVARGDLGVEVPAEEVPLLQKELIKKSNSLGIPIITATQMLDSMASSPRPTRAEVSDVANAILDGTDAVMLSNETAVGDYPIEAVKTMATIAKRIEKDYPQRALESHLPSTIPNAISAAVSSISRQLNASAILPLTKSGSTAHNVSKFRPPTPIVAVTNETDVARRLQLVWGVTPIVIKEQETTTKTFNLAMEMAQGMGLLKPGALVVQTAGTITGVSGSTDLIKVGIVNDIVARGNSEGNNSVCGKVRIAKEQKDLSELKKGEILVLDKNINNYSQALKYAAGIILEGTLNIENNNTVPTIYNVKGATDILRDGDMVTLVLKEGTICRGEILND</sequence>
<dbReference type="Pfam" id="PF02887">
    <property type="entry name" value="PK_C"/>
    <property type="match status" value="1"/>
</dbReference>
<dbReference type="EMBL" id="CP000878">
    <property type="protein sequence ID" value="ABX08778.1"/>
    <property type="molecule type" value="Genomic_DNA"/>
</dbReference>
<dbReference type="InterPro" id="IPR011037">
    <property type="entry name" value="Pyrv_Knase-like_insert_dom_sf"/>
</dbReference>
<dbReference type="InterPro" id="IPR040442">
    <property type="entry name" value="Pyrv_kinase-like_dom_sf"/>
</dbReference>
<evidence type="ECO:0000256" key="8">
    <source>
        <dbReference type="ARBA" id="ARBA00022741"/>
    </source>
</evidence>
<accession>A9BAB6</accession>
<dbReference type="eggNOG" id="COG0469">
    <property type="taxonomic scope" value="Bacteria"/>
</dbReference>
<feature type="domain" description="Pyruvate kinase C-terminal" evidence="17">
    <location>
        <begin position="359"/>
        <end position="471"/>
    </location>
</feature>
<dbReference type="Gene3D" id="2.40.33.10">
    <property type="entry name" value="PK beta-barrel domain-like"/>
    <property type="match status" value="1"/>
</dbReference>